<dbReference type="RefSeq" id="WP_089949022.1">
    <property type="nucleotide sequence ID" value="NZ_FNOI01000011.1"/>
</dbReference>
<accession>A0A1H3DI67</accession>
<evidence type="ECO:0000313" key="4">
    <source>
        <dbReference type="Proteomes" id="UP000199441"/>
    </source>
</evidence>
<dbReference type="Gene3D" id="3.40.50.1980">
    <property type="entry name" value="Nitrogenase molybdenum iron protein domain"/>
    <property type="match status" value="2"/>
</dbReference>
<dbReference type="Proteomes" id="UP000199441">
    <property type="component" value="Unassembled WGS sequence"/>
</dbReference>
<proteinExistence type="predicted"/>
<organism evidence="3 4">
    <name type="scientific">Litoreibacter albidus</name>
    <dbReference type="NCBI Taxonomy" id="670155"/>
    <lineage>
        <taxon>Bacteria</taxon>
        <taxon>Pseudomonadati</taxon>
        <taxon>Pseudomonadota</taxon>
        <taxon>Alphaproteobacteria</taxon>
        <taxon>Rhodobacterales</taxon>
        <taxon>Roseobacteraceae</taxon>
        <taxon>Litoreibacter</taxon>
    </lineage>
</organism>
<dbReference type="PANTHER" id="PTHR30535">
    <property type="entry name" value="VITAMIN B12-BINDING PROTEIN"/>
    <property type="match status" value="1"/>
</dbReference>
<feature type="chain" id="PRO_5011479059" evidence="1">
    <location>
        <begin position="22"/>
        <end position="279"/>
    </location>
</feature>
<dbReference type="OrthoDB" id="1632039at2"/>
<dbReference type="PANTHER" id="PTHR30535:SF34">
    <property type="entry name" value="MOLYBDATE-BINDING PROTEIN MOLA"/>
    <property type="match status" value="1"/>
</dbReference>
<dbReference type="Pfam" id="PF01497">
    <property type="entry name" value="Peripla_BP_2"/>
    <property type="match status" value="1"/>
</dbReference>
<keyword evidence="1" id="KW-0732">Signal</keyword>
<dbReference type="InterPro" id="IPR050902">
    <property type="entry name" value="ABC_Transporter_SBP"/>
</dbReference>
<feature type="signal peptide" evidence="1">
    <location>
        <begin position="1"/>
        <end position="21"/>
    </location>
</feature>
<evidence type="ECO:0000259" key="2">
    <source>
        <dbReference type="PROSITE" id="PS50983"/>
    </source>
</evidence>
<protein>
    <submittedName>
        <fullName evidence="3">Iron complex transport system substrate-binding protein</fullName>
    </submittedName>
</protein>
<feature type="domain" description="Fe/B12 periplasmic-binding" evidence="2">
    <location>
        <begin position="26"/>
        <end position="278"/>
    </location>
</feature>
<evidence type="ECO:0000313" key="3">
    <source>
        <dbReference type="EMBL" id="SDX66020.1"/>
    </source>
</evidence>
<name>A0A1H3DI67_9RHOB</name>
<keyword evidence="4" id="KW-1185">Reference proteome</keyword>
<dbReference type="EMBL" id="FNOI01000011">
    <property type="protein sequence ID" value="SDX66020.1"/>
    <property type="molecule type" value="Genomic_DNA"/>
</dbReference>
<reference evidence="4" key="1">
    <citation type="submission" date="2016-10" db="EMBL/GenBank/DDBJ databases">
        <authorList>
            <person name="Varghese N."/>
            <person name="Submissions S."/>
        </authorList>
    </citation>
    <scope>NUCLEOTIDE SEQUENCE [LARGE SCALE GENOMIC DNA]</scope>
    <source>
        <strain evidence="4">DSM 26922</strain>
    </source>
</reference>
<dbReference type="STRING" id="670155.SAMN04488001_0132"/>
<evidence type="ECO:0000256" key="1">
    <source>
        <dbReference type="SAM" id="SignalP"/>
    </source>
</evidence>
<gene>
    <name evidence="3" type="ORF">SAMN04488001_0132</name>
</gene>
<dbReference type="GO" id="GO:0071281">
    <property type="term" value="P:cellular response to iron ion"/>
    <property type="evidence" value="ECO:0007669"/>
    <property type="project" value="TreeGrafter"/>
</dbReference>
<dbReference type="AlphaFoldDB" id="A0A1H3DI67"/>
<dbReference type="SUPFAM" id="SSF53807">
    <property type="entry name" value="Helical backbone' metal receptor"/>
    <property type="match status" value="1"/>
</dbReference>
<dbReference type="InterPro" id="IPR002491">
    <property type="entry name" value="ABC_transptr_periplasmic_BD"/>
</dbReference>
<dbReference type="PROSITE" id="PS50983">
    <property type="entry name" value="FE_B12_PBP"/>
    <property type="match status" value="1"/>
</dbReference>
<sequence length="279" mass="29770">MRVAALSLCAAVWAATAPTWADSPARVVSINVCTDQLAMLVADSGQLVSVSQLASDPRISAMTEQAARYPANSSRAEEVYLMRPDLVLAGSFTARATVDMLRRLDIPVAVFDPAYSLADVRDRLVQMGDVLGREVRAAGLVAEFDATLESLRDAAAATPPRVALYYANGYTSGENTLAGQILDYAGLANVATEQGFAAGGFMPLEVLAMATPETVITGSPYRGPARAEEIKSHPVIGVLQRGVPRARLADRDWTCGTPFVLRAIADMTELRRALQEDAQ</sequence>